<feature type="compositionally biased region" description="Polar residues" evidence="6">
    <location>
        <begin position="38"/>
        <end position="52"/>
    </location>
</feature>
<evidence type="ECO:0000256" key="3">
    <source>
        <dbReference type="ARBA" id="ARBA00022692"/>
    </source>
</evidence>
<keyword evidence="8" id="KW-1185">Reference proteome</keyword>
<proteinExistence type="inferred from homology"/>
<evidence type="ECO:0000313" key="7">
    <source>
        <dbReference type="EMBL" id="KAJ9189788.1"/>
    </source>
</evidence>
<protein>
    <submittedName>
        <fullName evidence="7">Uncharacterized protein</fullName>
    </submittedName>
</protein>
<evidence type="ECO:0000256" key="5">
    <source>
        <dbReference type="ARBA" id="ARBA00023136"/>
    </source>
</evidence>
<dbReference type="Pfam" id="PF05055">
    <property type="entry name" value="DUF677"/>
    <property type="match status" value="1"/>
</dbReference>
<evidence type="ECO:0000313" key="8">
    <source>
        <dbReference type="Proteomes" id="UP001174677"/>
    </source>
</evidence>
<dbReference type="Proteomes" id="UP001174677">
    <property type="component" value="Chromosome 1"/>
</dbReference>
<sequence>MLQCFSLNSPPATSTSQPNSPTTPIHLHDYNGPPPSRGGTSTDGTPVSSTLLSPTVNLTREYTLAVQSNSYNEIWSKIHDSTHQELDGEQIEFHSNNDHGEARQLLLAQVLHPNRECVEEALHDARPNTLTRLASNYFEHSENTTHLCLLLHGSVYRARALYDPLHKLLEVLPLDSDYLTQSQCNYAYEIFLQFDRCDNPFPCPDSHNFQDIRHSFSQLRQQLDHRLRKSRSRVSLVRRATTASVLCVIGSAVTVTIAAAAIATHALVAVVACPFCTVMNLPRKLAKKELEHAKQLDAAARGTFVLNSDLDTIDRLVARLYASIESDKHLIRMGLERGNDKHPISEVLKHLQKSHLKFIDQLKDLEEHICLCFSAVNRARSLLLREIHVYQASNPN</sequence>
<feature type="compositionally biased region" description="Low complexity" evidence="6">
    <location>
        <begin position="9"/>
        <end position="24"/>
    </location>
</feature>
<keyword evidence="4" id="KW-1133">Transmembrane helix</keyword>
<evidence type="ECO:0000256" key="1">
    <source>
        <dbReference type="ARBA" id="ARBA00004370"/>
    </source>
</evidence>
<dbReference type="EMBL" id="JARPOI010000001">
    <property type="protein sequence ID" value="KAJ9189788.1"/>
    <property type="molecule type" value="Genomic_DNA"/>
</dbReference>
<comment type="caution">
    <text evidence="7">The sequence shown here is derived from an EMBL/GenBank/DDBJ whole genome shotgun (WGS) entry which is preliminary data.</text>
</comment>
<accession>A0ABQ9NEF0</accession>
<dbReference type="PANTHER" id="PTHR31113:SF5">
    <property type="entry name" value="OS04G0405700 PROTEIN"/>
    <property type="match status" value="1"/>
</dbReference>
<name>A0ABQ9NEF0_HEVBR</name>
<reference evidence="7" key="1">
    <citation type="journal article" date="2023" name="Plant Biotechnol. J.">
        <title>Chromosome-level wild Hevea brasiliensis genome provides new tools for genomic-assisted breeding and valuable loci to elevate rubber yield.</title>
        <authorList>
            <person name="Cheng H."/>
            <person name="Song X."/>
            <person name="Hu Y."/>
            <person name="Wu T."/>
            <person name="Yang Q."/>
            <person name="An Z."/>
            <person name="Feng S."/>
            <person name="Deng Z."/>
            <person name="Wu W."/>
            <person name="Zeng X."/>
            <person name="Tu M."/>
            <person name="Wang X."/>
            <person name="Huang H."/>
        </authorList>
    </citation>
    <scope>NUCLEOTIDE SEQUENCE</scope>
    <source>
        <strain evidence="7">MT/VB/25A 57/8</strain>
    </source>
</reference>
<dbReference type="InterPro" id="IPR007749">
    <property type="entry name" value="DUF677"/>
</dbReference>
<gene>
    <name evidence="7" type="ORF">P3X46_001042</name>
</gene>
<evidence type="ECO:0000256" key="6">
    <source>
        <dbReference type="SAM" id="MobiDB-lite"/>
    </source>
</evidence>
<dbReference type="PANTHER" id="PTHR31113">
    <property type="entry name" value="UPF0496 PROTEIN 3-RELATED"/>
    <property type="match status" value="1"/>
</dbReference>
<keyword evidence="3" id="KW-0812">Transmembrane</keyword>
<comment type="similarity">
    <text evidence="2">Belongs to the UPF0496 family.</text>
</comment>
<feature type="region of interest" description="Disordered" evidence="6">
    <location>
        <begin position="1"/>
        <end position="52"/>
    </location>
</feature>
<evidence type="ECO:0000256" key="4">
    <source>
        <dbReference type="ARBA" id="ARBA00022989"/>
    </source>
</evidence>
<keyword evidence="5" id="KW-0472">Membrane</keyword>
<evidence type="ECO:0000256" key="2">
    <source>
        <dbReference type="ARBA" id="ARBA00009074"/>
    </source>
</evidence>
<comment type="subcellular location">
    <subcellularLocation>
        <location evidence="1">Membrane</location>
    </subcellularLocation>
</comment>
<organism evidence="7 8">
    <name type="scientific">Hevea brasiliensis</name>
    <name type="common">Para rubber tree</name>
    <name type="synonym">Siphonia brasiliensis</name>
    <dbReference type="NCBI Taxonomy" id="3981"/>
    <lineage>
        <taxon>Eukaryota</taxon>
        <taxon>Viridiplantae</taxon>
        <taxon>Streptophyta</taxon>
        <taxon>Embryophyta</taxon>
        <taxon>Tracheophyta</taxon>
        <taxon>Spermatophyta</taxon>
        <taxon>Magnoliopsida</taxon>
        <taxon>eudicotyledons</taxon>
        <taxon>Gunneridae</taxon>
        <taxon>Pentapetalae</taxon>
        <taxon>rosids</taxon>
        <taxon>fabids</taxon>
        <taxon>Malpighiales</taxon>
        <taxon>Euphorbiaceae</taxon>
        <taxon>Crotonoideae</taxon>
        <taxon>Micrandreae</taxon>
        <taxon>Hevea</taxon>
    </lineage>
</organism>